<dbReference type="FunFam" id="3.40.50.720:FF:000123">
    <property type="entry name" value="Fatty acyl-CoA reductase"/>
    <property type="match status" value="1"/>
</dbReference>
<evidence type="ECO:0000256" key="11">
    <source>
        <dbReference type="ARBA" id="ARBA00045581"/>
    </source>
</evidence>
<dbReference type="GO" id="GO:0008610">
    <property type="term" value="P:lipid biosynthetic process"/>
    <property type="evidence" value="ECO:0007669"/>
    <property type="project" value="UniProtKB-ARBA"/>
</dbReference>
<evidence type="ECO:0000256" key="14">
    <source>
        <dbReference type="ARBA" id="ARBA00047991"/>
    </source>
</evidence>
<reference evidence="24" key="1">
    <citation type="submission" date="2025-08" db="UniProtKB">
        <authorList>
            <consortium name="Ensembl"/>
        </authorList>
    </citation>
    <scope>IDENTIFICATION</scope>
</reference>
<gene>
    <name evidence="24" type="primary">Far1</name>
</gene>
<comment type="subunit">
    <text evidence="20">Interacts with PEX19; PEX19 mediates the targeting of FAR1 to peroxisomes.</text>
</comment>
<evidence type="ECO:0000256" key="21">
    <source>
        <dbReference type="RuleBase" id="RU363097"/>
    </source>
</evidence>
<proteinExistence type="inferred from homology"/>
<dbReference type="Proteomes" id="UP000694385">
    <property type="component" value="Unassembled WGS sequence"/>
</dbReference>
<evidence type="ECO:0000256" key="17">
    <source>
        <dbReference type="ARBA" id="ARBA00049865"/>
    </source>
</evidence>
<dbReference type="InterPro" id="IPR036291">
    <property type="entry name" value="NAD(P)-bd_dom_sf"/>
</dbReference>
<keyword evidence="25" id="KW-1185">Reference proteome</keyword>
<feature type="domain" description="Fatty acyl-CoA reductase C-terminal" evidence="22">
    <location>
        <begin position="342"/>
        <end position="433"/>
    </location>
</feature>
<keyword evidence="4 21" id="KW-0812">Transmembrane</keyword>
<keyword evidence="10" id="KW-0576">Peroxisome</keyword>
<dbReference type="GeneTree" id="ENSGT00390000006367"/>
<comment type="catalytic activity">
    <reaction evidence="17">
        <text>18-methylnonadecanoyl-CoA + 2 NADPH + 2 H(+) = 18-methylnonadecan-1-ol + 2 NADP(+) + CoA</text>
        <dbReference type="Rhea" id="RHEA:81767"/>
        <dbReference type="ChEBI" id="CHEBI:15378"/>
        <dbReference type="ChEBI" id="CHEBI:57287"/>
        <dbReference type="ChEBI" id="CHEBI:57783"/>
        <dbReference type="ChEBI" id="CHEBI:58349"/>
        <dbReference type="ChEBI" id="CHEBI:84914"/>
        <dbReference type="ChEBI" id="CHEBI:231999"/>
    </reaction>
    <physiologicalReaction direction="left-to-right" evidence="17">
        <dbReference type="Rhea" id="RHEA:81768"/>
    </physiologicalReaction>
</comment>
<dbReference type="GO" id="GO:0080019">
    <property type="term" value="F:alcohol-forming very long-chain fatty acyl-CoA reductase activity"/>
    <property type="evidence" value="ECO:0007669"/>
    <property type="project" value="InterPro"/>
</dbReference>
<evidence type="ECO:0000313" key="24">
    <source>
        <dbReference type="Ensembl" id="ENSJJAP00000024136.1"/>
    </source>
</evidence>
<evidence type="ECO:0000256" key="18">
    <source>
        <dbReference type="ARBA" id="ARBA00049928"/>
    </source>
</evidence>
<evidence type="ECO:0000256" key="7">
    <source>
        <dbReference type="ARBA" id="ARBA00023002"/>
    </source>
</evidence>
<comment type="catalytic activity">
    <reaction evidence="16">
        <text>a long-chain fatty acyl-CoA + 2 NADPH + 2 H(+) = a long-chain primary fatty alcohol + 2 NADP(+) + CoA</text>
        <dbReference type="Rhea" id="RHEA:52716"/>
        <dbReference type="ChEBI" id="CHEBI:15378"/>
        <dbReference type="ChEBI" id="CHEBI:57287"/>
        <dbReference type="ChEBI" id="CHEBI:57783"/>
        <dbReference type="ChEBI" id="CHEBI:58349"/>
        <dbReference type="ChEBI" id="CHEBI:77396"/>
        <dbReference type="ChEBI" id="CHEBI:83139"/>
        <dbReference type="EC" id="1.2.1.84"/>
    </reaction>
    <physiologicalReaction direction="left-to-right" evidence="16">
        <dbReference type="Rhea" id="RHEA:52717"/>
    </physiologicalReaction>
</comment>
<evidence type="ECO:0000256" key="1">
    <source>
        <dbReference type="ARBA" id="ARBA00004549"/>
    </source>
</evidence>
<dbReference type="Ensembl" id="ENSJJAT00000030716.1">
    <property type="protein sequence ID" value="ENSJJAP00000024136.1"/>
    <property type="gene ID" value="ENSJJAG00000023677.1"/>
</dbReference>
<organism evidence="24 25">
    <name type="scientific">Jaculus jaculus</name>
    <name type="common">Lesser Egyptian jerboa</name>
    <dbReference type="NCBI Taxonomy" id="51337"/>
    <lineage>
        <taxon>Eukaryota</taxon>
        <taxon>Metazoa</taxon>
        <taxon>Chordata</taxon>
        <taxon>Craniata</taxon>
        <taxon>Vertebrata</taxon>
        <taxon>Euteleostomi</taxon>
        <taxon>Mammalia</taxon>
        <taxon>Eutheria</taxon>
        <taxon>Euarchontoglires</taxon>
        <taxon>Glires</taxon>
        <taxon>Rodentia</taxon>
        <taxon>Myomorpha</taxon>
        <taxon>Dipodoidea</taxon>
        <taxon>Dipodidae</taxon>
        <taxon>Dipodinae</taxon>
        <taxon>Jaculus</taxon>
    </lineage>
</organism>
<keyword evidence="9 21" id="KW-0472">Membrane</keyword>
<evidence type="ECO:0000256" key="5">
    <source>
        <dbReference type="ARBA" id="ARBA00022857"/>
    </source>
</evidence>
<evidence type="ECO:0000256" key="8">
    <source>
        <dbReference type="ARBA" id="ARBA00023098"/>
    </source>
</evidence>
<comment type="subcellular location">
    <subcellularLocation>
        <location evidence="1">Peroxisome membrane</location>
        <topology evidence="1">Single-pass membrane protein</topology>
    </subcellularLocation>
</comment>
<evidence type="ECO:0000256" key="2">
    <source>
        <dbReference type="ARBA" id="ARBA00005928"/>
    </source>
</evidence>
<comment type="catalytic activity">
    <reaction evidence="19">
        <text>eicosanoyl-CoA + 2 NADPH + 2 H(+) = eicosan-1-ol + 2 NADP(+) + CoA</text>
        <dbReference type="Rhea" id="RHEA:81727"/>
        <dbReference type="ChEBI" id="CHEBI:15378"/>
        <dbReference type="ChEBI" id="CHEBI:57287"/>
        <dbReference type="ChEBI" id="CHEBI:57380"/>
        <dbReference type="ChEBI" id="CHEBI:57783"/>
        <dbReference type="ChEBI" id="CHEBI:58349"/>
        <dbReference type="ChEBI" id="CHEBI:75627"/>
    </reaction>
    <physiologicalReaction direction="left-to-right" evidence="19">
        <dbReference type="Rhea" id="RHEA:81728"/>
    </physiologicalReaction>
</comment>
<evidence type="ECO:0000256" key="12">
    <source>
        <dbReference type="ARBA" id="ARBA00047362"/>
    </source>
</evidence>
<evidence type="ECO:0000256" key="9">
    <source>
        <dbReference type="ARBA" id="ARBA00023136"/>
    </source>
</evidence>
<evidence type="ECO:0000256" key="10">
    <source>
        <dbReference type="ARBA" id="ARBA00023140"/>
    </source>
</evidence>
<dbReference type="PANTHER" id="PTHR11011">
    <property type="entry name" value="MALE STERILITY PROTEIN 2-RELATED"/>
    <property type="match status" value="1"/>
</dbReference>
<keyword evidence="6 21" id="KW-1133">Transmembrane helix</keyword>
<keyword evidence="3 21" id="KW-0444">Lipid biosynthesis</keyword>
<evidence type="ECO:0000256" key="6">
    <source>
        <dbReference type="ARBA" id="ARBA00022989"/>
    </source>
</evidence>
<evidence type="ECO:0000256" key="3">
    <source>
        <dbReference type="ARBA" id="ARBA00022516"/>
    </source>
</evidence>
<feature type="transmembrane region" description="Helical" evidence="21">
    <location>
        <begin position="453"/>
        <end position="471"/>
    </location>
</feature>
<evidence type="ECO:0000313" key="25">
    <source>
        <dbReference type="Proteomes" id="UP000694385"/>
    </source>
</evidence>
<dbReference type="GO" id="GO:0035336">
    <property type="term" value="P:long-chain fatty-acyl-CoA metabolic process"/>
    <property type="evidence" value="ECO:0007669"/>
    <property type="project" value="TreeGrafter"/>
</dbReference>
<dbReference type="GO" id="GO:0102965">
    <property type="term" value="F:alcohol-forming long-chain fatty acyl-CoA reductase activity"/>
    <property type="evidence" value="ECO:0007669"/>
    <property type="project" value="UniProtKB-EC"/>
</dbReference>
<dbReference type="Pfam" id="PF03015">
    <property type="entry name" value="Sterile"/>
    <property type="match status" value="1"/>
</dbReference>
<dbReference type="CDD" id="cd09071">
    <property type="entry name" value="FAR_C"/>
    <property type="match status" value="1"/>
</dbReference>
<dbReference type="Gene3D" id="3.40.50.720">
    <property type="entry name" value="NAD(P)-binding Rossmann-like Domain"/>
    <property type="match status" value="1"/>
</dbReference>
<evidence type="ECO:0000256" key="16">
    <source>
        <dbReference type="ARBA" id="ARBA00049089"/>
    </source>
</evidence>
<evidence type="ECO:0000259" key="23">
    <source>
        <dbReference type="Pfam" id="PF07993"/>
    </source>
</evidence>
<comment type="catalytic activity">
    <reaction evidence="13">
        <text>(9Z)-octadecenoyl-CoA + 2 NADPH + 2 H(+) = (9Z)-octadecen-1-ol + 2 NADP(+) + CoA</text>
        <dbReference type="Rhea" id="RHEA:36323"/>
        <dbReference type="ChEBI" id="CHEBI:15378"/>
        <dbReference type="ChEBI" id="CHEBI:57287"/>
        <dbReference type="ChEBI" id="CHEBI:57387"/>
        <dbReference type="ChEBI" id="CHEBI:57783"/>
        <dbReference type="ChEBI" id="CHEBI:58349"/>
        <dbReference type="ChEBI" id="CHEBI:73504"/>
    </reaction>
    <physiologicalReaction direction="left-to-right" evidence="13">
        <dbReference type="Rhea" id="RHEA:36324"/>
    </physiologicalReaction>
</comment>
<dbReference type="InterPro" id="IPR013120">
    <property type="entry name" value="FAR_NAD-bd"/>
</dbReference>
<evidence type="ECO:0000256" key="4">
    <source>
        <dbReference type="ARBA" id="ARBA00022692"/>
    </source>
</evidence>
<keyword evidence="7 21" id="KW-0560">Oxidoreductase</keyword>
<dbReference type="CDD" id="cd05236">
    <property type="entry name" value="FAR-N_SDR_e"/>
    <property type="match status" value="1"/>
</dbReference>
<evidence type="ECO:0000256" key="15">
    <source>
        <dbReference type="ARBA" id="ARBA00048521"/>
    </source>
</evidence>
<reference evidence="24" key="2">
    <citation type="submission" date="2025-09" db="UniProtKB">
        <authorList>
            <consortium name="Ensembl"/>
        </authorList>
    </citation>
    <scope>IDENTIFICATION</scope>
</reference>
<feature type="domain" description="Thioester reductase (TE)" evidence="23">
    <location>
        <begin position="15"/>
        <end position="269"/>
    </location>
</feature>
<dbReference type="SUPFAM" id="SSF51735">
    <property type="entry name" value="NAD(P)-binding Rossmann-fold domains"/>
    <property type="match status" value="1"/>
</dbReference>
<name>A0A8C5LHF0_JACJA</name>
<comment type="catalytic activity">
    <reaction evidence="14">
        <text>octadecanoyl-CoA + 2 NADPH + 2 H(+) = octadecan-1-ol + 2 NADP(+) + CoA</text>
        <dbReference type="Rhea" id="RHEA:36319"/>
        <dbReference type="ChEBI" id="CHEBI:15378"/>
        <dbReference type="ChEBI" id="CHEBI:32154"/>
        <dbReference type="ChEBI" id="CHEBI:57287"/>
        <dbReference type="ChEBI" id="CHEBI:57394"/>
        <dbReference type="ChEBI" id="CHEBI:57783"/>
        <dbReference type="ChEBI" id="CHEBI:58349"/>
        <dbReference type="EC" id="1.2.1.84"/>
    </reaction>
    <physiologicalReaction direction="left-to-right" evidence="14">
        <dbReference type="Rhea" id="RHEA:36320"/>
    </physiologicalReaction>
</comment>
<protein>
    <recommendedName>
        <fullName evidence="21">Fatty acyl-CoA reductase</fullName>
        <ecNumber evidence="21">1.2.1.84</ecNumber>
    </recommendedName>
</protein>
<dbReference type="Pfam" id="PF07993">
    <property type="entry name" value="NAD_binding_4"/>
    <property type="match status" value="1"/>
</dbReference>
<comment type="function">
    <text evidence="11">Catalyzes the reduction of saturated and unsaturated C16 or C18 fatty acyl-CoA to fatty alcohols. It plays an essential role in the production of ether lipids/plasmalogens which synthesis requires fatty alcohols. In parallel, it is also required for wax monoesters production since fatty alcohols also constitute a substrate for their synthesis.</text>
</comment>
<accession>A0A8C5LHF0</accession>
<comment type="catalytic activity">
    <reaction evidence="15">
        <text>hexadecanoyl-CoA + 2 NADPH + 2 H(+) = hexadecan-1-ol + 2 NADP(+) + CoA</text>
        <dbReference type="Rhea" id="RHEA:36315"/>
        <dbReference type="ChEBI" id="CHEBI:15378"/>
        <dbReference type="ChEBI" id="CHEBI:16125"/>
        <dbReference type="ChEBI" id="CHEBI:57287"/>
        <dbReference type="ChEBI" id="CHEBI:57379"/>
        <dbReference type="ChEBI" id="CHEBI:57783"/>
        <dbReference type="ChEBI" id="CHEBI:58349"/>
        <dbReference type="EC" id="1.2.1.84"/>
    </reaction>
    <physiologicalReaction direction="left-to-right" evidence="15">
        <dbReference type="Rhea" id="RHEA:36316"/>
    </physiologicalReaction>
</comment>
<comment type="function">
    <text evidence="21">Catalyzes the reduction of fatty acyl-CoA to fatty alcohols.</text>
</comment>
<dbReference type="EC" id="1.2.1.84" evidence="21"/>
<dbReference type="InterPro" id="IPR033640">
    <property type="entry name" value="FAR_C"/>
</dbReference>
<dbReference type="AlphaFoldDB" id="A0A8C5LHF0"/>
<comment type="catalytic activity">
    <reaction evidence="18">
        <text>16-methylheptadecanoyl-CoA + 2 NADPH + 2 H(+) = 16-methylheptadecan-1-ol + 2 NADP(+) + CoA</text>
        <dbReference type="Rhea" id="RHEA:81763"/>
        <dbReference type="ChEBI" id="CHEBI:15378"/>
        <dbReference type="ChEBI" id="CHEBI:57287"/>
        <dbReference type="ChEBI" id="CHEBI:57783"/>
        <dbReference type="ChEBI" id="CHEBI:58349"/>
        <dbReference type="ChEBI" id="CHEBI:84911"/>
        <dbReference type="ChEBI" id="CHEBI:231998"/>
    </reaction>
    <physiologicalReaction direction="left-to-right" evidence="18">
        <dbReference type="Rhea" id="RHEA:81764"/>
    </physiologicalReaction>
</comment>
<evidence type="ECO:0000256" key="19">
    <source>
        <dbReference type="ARBA" id="ARBA00049930"/>
    </source>
</evidence>
<comment type="similarity">
    <text evidence="2 21">Belongs to the fatty acyl-CoA reductase family.</text>
</comment>
<evidence type="ECO:0000256" key="13">
    <source>
        <dbReference type="ARBA" id="ARBA00047934"/>
    </source>
</evidence>
<keyword evidence="8 21" id="KW-0443">Lipid metabolism</keyword>
<keyword evidence="5 21" id="KW-0521">NADP</keyword>
<dbReference type="GO" id="GO:0005778">
    <property type="term" value="C:peroxisomal membrane"/>
    <property type="evidence" value="ECO:0007669"/>
    <property type="project" value="UniProtKB-SubCell"/>
</dbReference>
<evidence type="ECO:0000256" key="20">
    <source>
        <dbReference type="ARBA" id="ARBA00065010"/>
    </source>
</evidence>
<dbReference type="InterPro" id="IPR026055">
    <property type="entry name" value="FAR"/>
</dbReference>
<evidence type="ECO:0000259" key="22">
    <source>
        <dbReference type="Pfam" id="PF03015"/>
    </source>
</evidence>
<dbReference type="PANTHER" id="PTHR11011:SF119">
    <property type="entry name" value="FATTY ACYL-COA REDUCTASE 1"/>
    <property type="match status" value="1"/>
</dbReference>
<comment type="catalytic activity">
    <reaction evidence="12">
        <text>(9Z,12Z)-octadecadienoyl-CoA + 2 NADPH + 2 H(+) = (9Z,12Z)-octadecadien-1-ol + 2 NADP(+) + CoA</text>
        <dbReference type="Rhea" id="RHEA:36363"/>
        <dbReference type="ChEBI" id="CHEBI:15378"/>
        <dbReference type="ChEBI" id="CHEBI:57287"/>
        <dbReference type="ChEBI" id="CHEBI:57383"/>
        <dbReference type="ChEBI" id="CHEBI:57783"/>
        <dbReference type="ChEBI" id="CHEBI:58349"/>
        <dbReference type="ChEBI" id="CHEBI:73534"/>
    </reaction>
    <physiologicalReaction direction="left-to-right" evidence="12">
        <dbReference type="Rhea" id="RHEA:36364"/>
    </physiologicalReaction>
</comment>
<sequence length="500" mass="57696">MISIPEYYEGKNVLLTGATGFLGKVLLEKLLRSCPKVNSVYVLVRQKAGQTPQERVEEILSSKLFDRLRNENPDFREKIIAINSELTQPKLALSEEDREVLIDSTNLIFHCAATVRFNENLRDAVQLNVIATRQLILLAQQMKNLDVFMHVSTAYAHCNRKHIDEVIYSPPVDPKKLIDSLEWMDDGLVNDITPKLIGDRPNTYIYTKALAEYVVQQEGAKLNVAIVRPSIVGASWKEPFPAGKGILRTMRASNNALADLVPVDVVVNTSLAAAWYSGVNRPRNIMVYNCTTGSTNPFHWGEVGDYINQSFKMNPFNQVFRHPYVKLTTNSLMLHYWRGVKHTMPALLYDLALRLTGQEPWMMKTITRLHKAMVLLEYFTSNSWVWNTDNVSMLMNQLNPEDKKTFNIDVRQLHWAEYIENYCMGTKKYVLNEEMSGLPAARKHLNKLRNIRYGFNTILVILIWRIFIARSQMARNIWYFVVSLCYKFLSYFRASSTMRY</sequence>